<dbReference type="InterPro" id="IPR001173">
    <property type="entry name" value="Glyco_trans_2-like"/>
</dbReference>
<dbReference type="GO" id="GO:0071555">
    <property type="term" value="P:cell wall organization"/>
    <property type="evidence" value="ECO:0007669"/>
    <property type="project" value="UniProtKB-KW"/>
</dbReference>
<evidence type="ECO:0000256" key="6">
    <source>
        <dbReference type="ARBA" id="ARBA00023034"/>
    </source>
</evidence>
<feature type="domain" description="Reverse transcriptase" evidence="10">
    <location>
        <begin position="156"/>
        <end position="432"/>
    </location>
</feature>
<dbReference type="AlphaFoldDB" id="A0A7H4LE20"/>
<accession>A0A7H4LE20</accession>
<dbReference type="GO" id="GO:0016757">
    <property type="term" value="F:glycosyltransferase activity"/>
    <property type="evidence" value="ECO:0007669"/>
    <property type="project" value="UniProtKB-KW"/>
</dbReference>
<organism evidence="11 12">
    <name type="scientific">Triticum aestivum</name>
    <name type="common">Wheat</name>
    <dbReference type="NCBI Taxonomy" id="4565"/>
    <lineage>
        <taxon>Eukaryota</taxon>
        <taxon>Viridiplantae</taxon>
        <taxon>Streptophyta</taxon>
        <taxon>Embryophyta</taxon>
        <taxon>Tracheophyta</taxon>
        <taxon>Spermatophyta</taxon>
        <taxon>Magnoliopsida</taxon>
        <taxon>Liliopsida</taxon>
        <taxon>Poales</taxon>
        <taxon>Poaceae</taxon>
        <taxon>BOP clade</taxon>
        <taxon>Pooideae</taxon>
        <taxon>Triticodae</taxon>
        <taxon>Triticeae</taxon>
        <taxon>Triticinae</taxon>
        <taxon>Triticum</taxon>
    </lineage>
</organism>
<protein>
    <recommendedName>
        <fullName evidence="10">Reverse transcriptase domain-containing protein</fullName>
    </recommendedName>
</protein>
<keyword evidence="6" id="KW-0333">Golgi apparatus</keyword>
<dbReference type="PANTHER" id="PTHR32044:SF12">
    <property type="entry name" value="GLUCOMANNAN 4-BETA-MANNOSYLTRANSFERASE 7-RELATED"/>
    <property type="match status" value="1"/>
</dbReference>
<evidence type="ECO:0000256" key="9">
    <source>
        <dbReference type="SAM" id="Phobius"/>
    </source>
</evidence>
<dbReference type="CDD" id="cd01650">
    <property type="entry name" value="RT_nLTR_like"/>
    <property type="match status" value="1"/>
</dbReference>
<evidence type="ECO:0000313" key="11">
    <source>
        <dbReference type="EMBL" id="SPT16858.1"/>
    </source>
</evidence>
<feature type="transmembrane region" description="Helical" evidence="9">
    <location>
        <begin position="859"/>
        <end position="880"/>
    </location>
</feature>
<evidence type="ECO:0000256" key="3">
    <source>
        <dbReference type="ARBA" id="ARBA00022679"/>
    </source>
</evidence>
<keyword evidence="4 9" id="KW-0812">Transmembrane</keyword>
<dbReference type="PROSITE" id="PS50878">
    <property type="entry name" value="RT_POL"/>
    <property type="match status" value="1"/>
</dbReference>
<feature type="transmembrane region" description="Helical" evidence="9">
    <location>
        <begin position="828"/>
        <end position="847"/>
    </location>
</feature>
<evidence type="ECO:0000256" key="8">
    <source>
        <dbReference type="ARBA" id="ARBA00023316"/>
    </source>
</evidence>
<evidence type="ECO:0000313" key="12">
    <source>
        <dbReference type="Proteomes" id="UP000280104"/>
    </source>
</evidence>
<proteinExistence type="predicted"/>
<dbReference type="SUPFAM" id="SSF56672">
    <property type="entry name" value="DNA/RNA polymerases"/>
    <property type="match status" value="1"/>
</dbReference>
<dbReference type="Proteomes" id="UP000280104">
    <property type="component" value="Chromosome II"/>
</dbReference>
<gene>
    <name evidence="11" type="ORF">CAMPLR22A2D_LOCUS1458</name>
</gene>
<feature type="transmembrane region" description="Helical" evidence="9">
    <location>
        <begin position="739"/>
        <end position="759"/>
    </location>
</feature>
<keyword evidence="8" id="KW-0961">Cell wall biogenesis/degradation</keyword>
<keyword evidence="7 9" id="KW-0472">Membrane</keyword>
<dbReference type="InterPro" id="IPR000477">
    <property type="entry name" value="RT_dom"/>
</dbReference>
<dbReference type="Pfam" id="PF00078">
    <property type="entry name" value="RVT_1"/>
    <property type="match status" value="1"/>
</dbReference>
<dbReference type="PANTHER" id="PTHR32044">
    <property type="entry name" value="GLUCOMANNAN 4-BETA-MANNOSYLTRANSFERASE 9"/>
    <property type="match status" value="1"/>
</dbReference>
<evidence type="ECO:0000256" key="4">
    <source>
        <dbReference type="ARBA" id="ARBA00022692"/>
    </source>
</evidence>
<dbReference type="EMBL" id="LS480641">
    <property type="protein sequence ID" value="SPT16858.1"/>
    <property type="molecule type" value="Genomic_DNA"/>
</dbReference>
<feature type="transmembrane region" description="Helical" evidence="9">
    <location>
        <begin position="712"/>
        <end position="733"/>
    </location>
</feature>
<sequence>MAAWNPETHGSGAIIVGADDCETTVEDEMAAGRDANTKLFHRVANGRKLKNFIPAISVEGITITDQAAKEEAFFEAYSELLGRCGSREHTLDLDYLGIESINLEDQDLVFQEEEVWKVVRDMPSDRALGPNGFIGVFFQKAWAIVKRDVMAALNKLFLNNGRGFGRLNQALITLIPKNHEACQIKDFRPICLVHSIPKLASKLLATRLCPRMGELVHAKQSAFIKGRNIHDNFLQVRQLARKLYKRKTKSVMLKLDISRAFDSLSWPFLFEVLRVKGFSRTWRFWIATLLTTASSRVVVNGCVGKKFMHACGLRQGDSISPLLFVIAMDVLSAMILKARETNAVSKIPGCAPIQRLSLYVDDVVMFIKPSWTDLWFVQEALRVFGEASGLKVNFSKSSAVMIRSEEEEEVLVRKAMPWKMETFPIKYLGLQLGIKQLTRSEWQPVVDQALKMMPGWQRGPVTRPGRLPLVNQVVRARPIHHLIVAEAPKRALDRVDKGCRAFFWAGSEEIQGGQCAVAWRGVYRPKQMGGLGVVDLHKHGIALRLSLSQTSFSEQSRSSCTIQKLLLFKLSGPSNLNGTVSLLTRIQKMFFDYHFKVEQEAGSATFAFFSFNGTAGVWRTAAIKEAGGWKDRTTVEDMDLAIRATLKGWKFIYVGDIRVKSELPSSYKAYCRQQFRWACGGANLFRKVAVDILTSKDVSVIKKFYMLYSFLFVRRVVAPAVACILSNIIVPLSVMIPELYLPVWGVAYIPTVLLVVTAIRNPKNIHLLPFWILFESVMTIHRTRAALVGLFELTEFDEWLVTKKTGNNFEDNKVPLLQKTRKRLRDRVNFPEILFSAFLFFCASYNLVFPGKTSYYFNLYFQGLAFAFLGLNFTGTCTCFQ</sequence>
<name>A0A7H4LE20_WHEAT</name>
<dbReference type="GO" id="GO:0000139">
    <property type="term" value="C:Golgi membrane"/>
    <property type="evidence" value="ECO:0007669"/>
    <property type="project" value="UniProtKB-SubCell"/>
</dbReference>
<dbReference type="SUPFAM" id="SSF53448">
    <property type="entry name" value="Nucleotide-diphospho-sugar transferases"/>
    <property type="match status" value="1"/>
</dbReference>
<comment type="subcellular location">
    <subcellularLocation>
        <location evidence="1">Golgi apparatus membrane</location>
        <topology evidence="1">Multi-pass membrane protein</topology>
    </subcellularLocation>
</comment>
<evidence type="ECO:0000259" key="10">
    <source>
        <dbReference type="PROSITE" id="PS50878"/>
    </source>
</evidence>
<keyword evidence="3" id="KW-0808">Transferase</keyword>
<dbReference type="InterPro" id="IPR043502">
    <property type="entry name" value="DNA/RNA_pol_sf"/>
</dbReference>
<evidence type="ECO:0000256" key="5">
    <source>
        <dbReference type="ARBA" id="ARBA00022989"/>
    </source>
</evidence>
<evidence type="ECO:0000256" key="7">
    <source>
        <dbReference type="ARBA" id="ARBA00023136"/>
    </source>
</evidence>
<keyword evidence="5 9" id="KW-1133">Transmembrane helix</keyword>
<dbReference type="Pfam" id="PF13632">
    <property type="entry name" value="Glyco_trans_2_3"/>
    <property type="match status" value="1"/>
</dbReference>
<evidence type="ECO:0000256" key="1">
    <source>
        <dbReference type="ARBA" id="ARBA00004653"/>
    </source>
</evidence>
<reference evidence="11 12" key="1">
    <citation type="submission" date="2018-05" db="EMBL/GenBank/DDBJ databases">
        <authorList>
            <person name="Thind KAUR A."/>
        </authorList>
    </citation>
    <scope>NUCLEOTIDE SEQUENCE [LARGE SCALE GENOMIC DNA]</scope>
</reference>
<keyword evidence="2" id="KW-0328">Glycosyltransferase</keyword>
<evidence type="ECO:0000256" key="2">
    <source>
        <dbReference type="ARBA" id="ARBA00022676"/>
    </source>
</evidence>
<dbReference type="InterPro" id="IPR029044">
    <property type="entry name" value="Nucleotide-diphossugar_trans"/>
</dbReference>
<dbReference type="Gene3D" id="3.90.550.10">
    <property type="entry name" value="Spore Coat Polysaccharide Biosynthesis Protein SpsA, Chain A"/>
    <property type="match status" value="1"/>
</dbReference>